<keyword evidence="1" id="KW-0175">Coiled coil</keyword>
<accession>A0ABV2S9M5</accession>
<dbReference type="RefSeq" id="WP_038957385.1">
    <property type="nucleotide sequence ID" value="NZ_CP066351.1"/>
</dbReference>
<dbReference type="Proteomes" id="UP001549291">
    <property type="component" value="Unassembled WGS sequence"/>
</dbReference>
<evidence type="ECO:0000313" key="3">
    <source>
        <dbReference type="EMBL" id="MET4725505.1"/>
    </source>
</evidence>
<reference evidence="3 4" key="1">
    <citation type="submission" date="2024-06" db="EMBL/GenBank/DDBJ databases">
        <title>Genomic Encyclopedia of Type Strains, Phase V (KMG-V): Genome sequencing to study the core and pangenomes of soil and plant-associated prokaryotes.</title>
        <authorList>
            <person name="Whitman W."/>
        </authorList>
    </citation>
    <scope>NUCLEOTIDE SEQUENCE [LARGE SCALE GENOMIC DNA]</scope>
    <source>
        <strain evidence="3 4">USDA 160</strain>
    </source>
</reference>
<sequence length="518" mass="56959">MGVSSNFDFLTAQDERLARLGALAERYFFDDAPSALIKLRQLAEFLAKEVAARHGLLPSNNVTFDEVLRTLRLHAILPREIADLLFNLKRLGNEAVHEDVGTAANALFALKIARSAAVWFHQSYGGKPNFKAGPFIPPRPPVDATAALAAELEELRKQVHASSDEAAKALLAVRDADEARLKALSEVEAHKQDKEFWEAYAAETEAGLRKTDAALKAAQAAAKAAPPQQLDLLAQLANRQAQQVEFDEATTRLLIDEQLRAAGWTVDTPTLRYAAGTRPQPGQKIAIAEWPTDSGPVDYALFIDGHCVGVIEAKRGIADAPGRLGQAKRYARDVRLAAGETMPGSPWMQGLDRFRVPFLFVTNGRPYVKQFETKSGIWFWDARPTGGNPRALPEWFSPQDLSERLDQTENFDALAERELGVTGFRKRPVAHEIGITIHVEPNEAPIAEVVTEKHEQPIQILVGAIFLVAPGSQRQEFASPARPNIGQVLGHTLNHLGDDEDIAQMPAILQLLLDFPFL</sequence>
<dbReference type="Pfam" id="PF13643">
    <property type="entry name" value="DUF4145"/>
    <property type="match status" value="1"/>
</dbReference>
<organism evidence="3 4">
    <name type="scientific">Bradyrhizobium japonicum</name>
    <dbReference type="NCBI Taxonomy" id="375"/>
    <lineage>
        <taxon>Bacteria</taxon>
        <taxon>Pseudomonadati</taxon>
        <taxon>Pseudomonadota</taxon>
        <taxon>Alphaproteobacteria</taxon>
        <taxon>Hyphomicrobiales</taxon>
        <taxon>Nitrobacteraceae</taxon>
        <taxon>Bradyrhizobium</taxon>
    </lineage>
</organism>
<name>A0ABV2S9M5_BRAJP</name>
<protein>
    <recommendedName>
        <fullName evidence="2">DUF4145 domain-containing protein</fullName>
    </recommendedName>
</protein>
<gene>
    <name evidence="3" type="ORF">ABIF63_009611</name>
</gene>
<evidence type="ECO:0000313" key="4">
    <source>
        <dbReference type="Proteomes" id="UP001549291"/>
    </source>
</evidence>
<evidence type="ECO:0000259" key="2">
    <source>
        <dbReference type="Pfam" id="PF13643"/>
    </source>
</evidence>
<dbReference type="InterPro" id="IPR025285">
    <property type="entry name" value="DUF4145"/>
</dbReference>
<keyword evidence="4" id="KW-1185">Reference proteome</keyword>
<dbReference type="EMBL" id="JBEPTQ010000002">
    <property type="protein sequence ID" value="MET4725505.1"/>
    <property type="molecule type" value="Genomic_DNA"/>
</dbReference>
<proteinExistence type="predicted"/>
<evidence type="ECO:0000256" key="1">
    <source>
        <dbReference type="SAM" id="Coils"/>
    </source>
</evidence>
<feature type="coiled-coil region" evidence="1">
    <location>
        <begin position="145"/>
        <end position="172"/>
    </location>
</feature>
<comment type="caution">
    <text evidence="3">The sequence shown here is derived from an EMBL/GenBank/DDBJ whole genome shotgun (WGS) entry which is preliminary data.</text>
</comment>
<dbReference type="Gene3D" id="3.90.1570.30">
    <property type="match status" value="1"/>
</dbReference>
<feature type="domain" description="DUF4145" evidence="2">
    <location>
        <begin position="24"/>
        <end position="112"/>
    </location>
</feature>